<protein>
    <recommendedName>
        <fullName evidence="2">DUF1722 domain-containing protein</fullName>
    </recommendedName>
</protein>
<dbReference type="InterPro" id="IPR011990">
    <property type="entry name" value="TPR-like_helical_dom_sf"/>
</dbReference>
<dbReference type="Pfam" id="PF08349">
    <property type="entry name" value="DUF1722"/>
    <property type="match status" value="1"/>
</dbReference>
<dbReference type="Gene3D" id="1.25.40.10">
    <property type="entry name" value="Tetratricopeptide repeat domain"/>
    <property type="match status" value="3"/>
</dbReference>
<evidence type="ECO:0000313" key="3">
    <source>
        <dbReference type="EMBL" id="PAA85106.1"/>
    </source>
</evidence>
<dbReference type="EMBL" id="NIVC01000347">
    <property type="protein sequence ID" value="PAA85106.1"/>
    <property type="molecule type" value="Genomic_DNA"/>
</dbReference>
<keyword evidence="4" id="KW-1185">Reference proteome</keyword>
<evidence type="ECO:0000256" key="1">
    <source>
        <dbReference type="SAM" id="MobiDB-lite"/>
    </source>
</evidence>
<proteinExistence type="predicted"/>
<evidence type="ECO:0000259" key="2">
    <source>
        <dbReference type="Pfam" id="PF08349"/>
    </source>
</evidence>
<dbReference type="SUPFAM" id="SSF48452">
    <property type="entry name" value="TPR-like"/>
    <property type="match status" value="1"/>
</dbReference>
<gene>
    <name evidence="3" type="ORF">BOX15_Mlig031348g1</name>
</gene>
<dbReference type="InterPro" id="IPR013560">
    <property type="entry name" value="DUF1722"/>
</dbReference>
<name>A0A267GGI5_9PLAT</name>
<dbReference type="InterPro" id="IPR019734">
    <property type="entry name" value="TPR_rpt"/>
</dbReference>
<organism evidence="3 4">
    <name type="scientific">Macrostomum lignano</name>
    <dbReference type="NCBI Taxonomy" id="282301"/>
    <lineage>
        <taxon>Eukaryota</taxon>
        <taxon>Metazoa</taxon>
        <taxon>Spiralia</taxon>
        <taxon>Lophotrochozoa</taxon>
        <taxon>Platyhelminthes</taxon>
        <taxon>Rhabditophora</taxon>
        <taxon>Macrostomorpha</taxon>
        <taxon>Macrostomida</taxon>
        <taxon>Macrostomidae</taxon>
        <taxon>Macrostomum</taxon>
    </lineage>
</organism>
<dbReference type="SMART" id="SM00028">
    <property type="entry name" value="TPR"/>
    <property type="match status" value="2"/>
</dbReference>
<dbReference type="AlphaFoldDB" id="A0A267GGI5"/>
<sequence length="921" mass="104718">MVETLDQLECHFTWRPDEESTKVNIEDVIKTTERKINREPHKKVAYLTTLAYLHTQKMRVDFVRAQELLDEARRIDAQIQSDNQTDLHVSSEYVIRADVLHLKKMRGNTSKKFQKREEDVLAQELRELSSLWNDNNKRAQVFGVKGVTFDCFGPKKYAIGVEAFSRAKEIQPENFYWLYGEAFLKARCNRQTAKKQADSELLELWRTAREIGEKKNLTTSIFYANYAEAILHNVNHELCCQLVEKATDMFLQSPKSFKEHSFFMYVVCAKIFRHLNWRTKESFDQQRKALLDDVKSSDFSISDSGFYLEMAGAACEIGSTDEAVRLLKKGQEVAAATGNLWIELKLLELQSESLGKDKSVAHFDSLRQIFSMYNKDVAAILFSKALYLMKQGDTDEAIESCIAAVEAQSSLEMVFYAKKQAFFEDLFRLQEGREEYLAWFASLFGTFKKKLDIESLYRTALERDEGNEFALEHLGRFLMKNRNFDAAVDCFRKLPDEHESKNKLLAQSLLENPEADLKHFQECLECGCRDAAPRIFDILERRKSEQKTAERVMADASPSAQAGKDPLFFRRELYELCAKIELTIDDSNSFVIETESDLDDLRKSVKLRIAEFLELNLLTSKAGSTRSAEGAGDRGNLMRSNRFLMTKLQMKETGREVQEMNNMIVSVLKEAKEVLDRSLAVRLKGSGREFSYPHAFGQFKKQLEGDYKRQFNQLSSETERKAFELESLMKLLKKDTVTLENVRKCLLEESKRIDKDTRKNFPQSRDTRDIFNFMVSREHRILSSEDSWIVRWVYLVNNEKHSTEILVKELNQQLKSDWSGGGVCRKTAYDVAHLAAEFAEETWAVFSNGVRAGEATGVQSGEAAGVQASEATVVQAGEATGDQAGEATGVQAGEATGVQAGEATGVQAGEATGVQAGEATD</sequence>
<feature type="domain" description="DUF1722" evidence="2">
    <location>
        <begin position="649"/>
        <end position="734"/>
    </location>
</feature>
<comment type="caution">
    <text evidence="3">The sequence shown here is derived from an EMBL/GenBank/DDBJ whole genome shotgun (WGS) entry which is preliminary data.</text>
</comment>
<reference evidence="3 4" key="1">
    <citation type="submission" date="2017-06" db="EMBL/GenBank/DDBJ databases">
        <title>A platform for efficient transgenesis in Macrostomum lignano, a flatworm model organism for stem cell research.</title>
        <authorList>
            <person name="Berezikov E."/>
        </authorList>
    </citation>
    <scope>NUCLEOTIDE SEQUENCE [LARGE SCALE GENOMIC DNA]</scope>
    <source>
        <strain evidence="3">DV1</strain>
        <tissue evidence="3">Whole organism</tissue>
    </source>
</reference>
<accession>A0A267GGI5</accession>
<feature type="region of interest" description="Disordered" evidence="1">
    <location>
        <begin position="882"/>
        <end position="921"/>
    </location>
</feature>
<evidence type="ECO:0000313" key="4">
    <source>
        <dbReference type="Proteomes" id="UP000215902"/>
    </source>
</evidence>
<dbReference type="Proteomes" id="UP000215902">
    <property type="component" value="Unassembled WGS sequence"/>
</dbReference>
<dbReference type="OrthoDB" id="418245at2759"/>
<dbReference type="STRING" id="282301.A0A267GGI5"/>